<keyword evidence="2" id="KW-0285">Flavoprotein</keyword>
<sequence>MSNTNRPVPGADQYYPINEPPIGTVLPQAAYPQNATVPKLFEPLTLRGVNFKNRIFVSPMCQYSSDNGHATDWHLVHLGGYATRGVGAICIEATSVVPEGRISPQDAGLWTDTQIAPLERIVKFAHAQGTVIGVQLAHAGRKASTLAPWVHLNAAKTHRASTWTAQKDEGGWPDEIVSASEIPYADQYPKPKSLTAEQLLGLDEAFVSAIERCKRIGFDFIEIHGAHGYLIHQFLSPLSNKRTDEFGGSLENRMRWPLRLVKKCREAWDKPLFVRISATDWAEFPEKSDDGVWKQWGIEQSKIFTGEMVKLGIDLLDCSTGGNWTHQKIPLFPGYQVQFAEAIKKAFPQLTVGTVGLITTPPDAESYLQDGKADVIFLARELIRTPHWPMVAAQQLQLAIKPANQYKRGWMQMLTPISRPDKDLRN</sequence>
<evidence type="ECO:0000256" key="3">
    <source>
        <dbReference type="ARBA" id="ARBA00022643"/>
    </source>
</evidence>
<dbReference type="SUPFAM" id="SSF51395">
    <property type="entry name" value="FMN-linked oxidoreductases"/>
    <property type="match status" value="1"/>
</dbReference>
<dbReference type="GO" id="GO:0003959">
    <property type="term" value="F:NADPH dehydrogenase activity"/>
    <property type="evidence" value="ECO:0007669"/>
    <property type="project" value="InterPro"/>
</dbReference>
<keyword evidence="3" id="KW-0288">FMN</keyword>
<dbReference type="EMBL" id="JANAWD010000307">
    <property type="protein sequence ID" value="KAJ3481718.1"/>
    <property type="molecule type" value="Genomic_DNA"/>
</dbReference>
<evidence type="ECO:0000256" key="1">
    <source>
        <dbReference type="ARBA" id="ARBA00001917"/>
    </source>
</evidence>
<dbReference type="Proteomes" id="UP001212997">
    <property type="component" value="Unassembled WGS sequence"/>
</dbReference>
<comment type="caution">
    <text evidence="7">The sequence shown here is derived from an EMBL/GenBank/DDBJ whole genome shotgun (WGS) entry which is preliminary data.</text>
</comment>
<evidence type="ECO:0000256" key="2">
    <source>
        <dbReference type="ARBA" id="ARBA00022630"/>
    </source>
</evidence>
<dbReference type="GO" id="GO:0010181">
    <property type="term" value="F:FMN binding"/>
    <property type="evidence" value="ECO:0007669"/>
    <property type="project" value="InterPro"/>
</dbReference>
<comment type="cofactor">
    <cofactor evidence="1">
        <name>FMN</name>
        <dbReference type="ChEBI" id="CHEBI:58210"/>
    </cofactor>
</comment>
<dbReference type="PANTHER" id="PTHR43303">
    <property type="entry name" value="NADPH DEHYDROGENASE C23G7.10C-RELATED"/>
    <property type="match status" value="1"/>
</dbReference>
<dbReference type="Pfam" id="PF00724">
    <property type="entry name" value="Oxidored_FMN"/>
    <property type="match status" value="1"/>
</dbReference>
<dbReference type="PANTHER" id="PTHR43303:SF4">
    <property type="entry name" value="NADPH DEHYDROGENASE C23G7.10C-RELATED"/>
    <property type="match status" value="1"/>
</dbReference>
<evidence type="ECO:0000259" key="6">
    <source>
        <dbReference type="Pfam" id="PF00724"/>
    </source>
</evidence>
<dbReference type="InterPro" id="IPR044152">
    <property type="entry name" value="YqjM-like"/>
</dbReference>
<evidence type="ECO:0000313" key="7">
    <source>
        <dbReference type="EMBL" id="KAJ3481718.1"/>
    </source>
</evidence>
<name>A0AAD5V0V7_9APHY</name>
<keyword evidence="5" id="KW-0560">Oxidoreductase</keyword>
<dbReference type="Gene3D" id="3.20.20.70">
    <property type="entry name" value="Aldolase class I"/>
    <property type="match status" value="1"/>
</dbReference>
<keyword evidence="8" id="KW-1185">Reference proteome</keyword>
<reference evidence="7" key="1">
    <citation type="submission" date="2022-07" db="EMBL/GenBank/DDBJ databases">
        <title>Genome Sequence of Physisporinus lineatus.</title>
        <authorList>
            <person name="Buettner E."/>
        </authorList>
    </citation>
    <scope>NUCLEOTIDE SEQUENCE</scope>
    <source>
        <strain evidence="7">VT162</strain>
    </source>
</reference>
<keyword evidence="4" id="KW-0521">NADP</keyword>
<evidence type="ECO:0000256" key="5">
    <source>
        <dbReference type="ARBA" id="ARBA00023002"/>
    </source>
</evidence>
<dbReference type="InterPro" id="IPR013785">
    <property type="entry name" value="Aldolase_TIM"/>
</dbReference>
<evidence type="ECO:0000313" key="8">
    <source>
        <dbReference type="Proteomes" id="UP001212997"/>
    </source>
</evidence>
<dbReference type="InterPro" id="IPR001155">
    <property type="entry name" value="OxRdtase_FMN_N"/>
</dbReference>
<protein>
    <recommendedName>
        <fullName evidence="6">NADH:flavin oxidoreductase/NADH oxidase N-terminal domain-containing protein</fullName>
    </recommendedName>
</protein>
<dbReference type="AlphaFoldDB" id="A0AAD5V0V7"/>
<dbReference type="CDD" id="cd02932">
    <property type="entry name" value="OYE_YqiM_FMN"/>
    <property type="match status" value="1"/>
</dbReference>
<gene>
    <name evidence="7" type="ORF">NLI96_g7470</name>
</gene>
<proteinExistence type="predicted"/>
<organism evidence="7 8">
    <name type="scientific">Meripilus lineatus</name>
    <dbReference type="NCBI Taxonomy" id="2056292"/>
    <lineage>
        <taxon>Eukaryota</taxon>
        <taxon>Fungi</taxon>
        <taxon>Dikarya</taxon>
        <taxon>Basidiomycota</taxon>
        <taxon>Agaricomycotina</taxon>
        <taxon>Agaricomycetes</taxon>
        <taxon>Polyporales</taxon>
        <taxon>Meripilaceae</taxon>
        <taxon>Meripilus</taxon>
    </lineage>
</organism>
<evidence type="ECO:0000256" key="4">
    <source>
        <dbReference type="ARBA" id="ARBA00022857"/>
    </source>
</evidence>
<feature type="domain" description="NADH:flavin oxidoreductase/NADH oxidase N-terminal" evidence="6">
    <location>
        <begin position="39"/>
        <end position="397"/>
    </location>
</feature>
<dbReference type="GO" id="GO:0050661">
    <property type="term" value="F:NADP binding"/>
    <property type="evidence" value="ECO:0007669"/>
    <property type="project" value="InterPro"/>
</dbReference>
<accession>A0AAD5V0V7</accession>